<dbReference type="RefSeq" id="WP_195814557.1">
    <property type="nucleotide sequence ID" value="NZ_JADOBI010000005.1"/>
</dbReference>
<reference evidence="2 3" key="1">
    <citation type="submission" date="2020-11" db="EMBL/GenBank/DDBJ databases">
        <title>Taxonomic investigation of Rahnella strains.</title>
        <authorList>
            <person name="Lee S.D."/>
        </authorList>
    </citation>
    <scope>NUCLEOTIDE SEQUENCE [LARGE SCALE GENOMIC DNA]</scope>
    <source>
        <strain evidence="2 3">SAP-17</strain>
    </source>
</reference>
<comment type="caution">
    <text evidence="2">The sequence shown here is derived from an EMBL/GenBank/DDBJ whole genome shotgun (WGS) entry which is preliminary data.</text>
</comment>
<evidence type="ECO:0000313" key="2">
    <source>
        <dbReference type="EMBL" id="MBF7980263.1"/>
    </source>
</evidence>
<keyword evidence="3" id="KW-1185">Reference proteome</keyword>
<dbReference type="Pfam" id="PF01522">
    <property type="entry name" value="Polysacc_deac_1"/>
    <property type="match status" value="1"/>
</dbReference>
<protein>
    <submittedName>
        <fullName evidence="2">Polysaccharide deacetylase family protein</fullName>
    </submittedName>
</protein>
<accession>A0ABS0E586</accession>
<dbReference type="Proteomes" id="UP000636811">
    <property type="component" value="Unassembled WGS sequence"/>
</dbReference>
<name>A0ABS0E586_9GAMM</name>
<proteinExistence type="predicted"/>
<evidence type="ECO:0000259" key="1">
    <source>
        <dbReference type="Pfam" id="PF01522"/>
    </source>
</evidence>
<dbReference type="InterPro" id="IPR002509">
    <property type="entry name" value="NODB_dom"/>
</dbReference>
<gene>
    <name evidence="2" type="ORF">IV433_12680</name>
</gene>
<feature type="domain" description="NodB homology" evidence="1">
    <location>
        <begin position="258"/>
        <end position="361"/>
    </location>
</feature>
<dbReference type="SUPFAM" id="SSF88713">
    <property type="entry name" value="Glycoside hydrolase/deacetylase"/>
    <property type="match status" value="1"/>
</dbReference>
<dbReference type="EMBL" id="JADOBI010000005">
    <property type="protein sequence ID" value="MBF7980263.1"/>
    <property type="molecule type" value="Genomic_DNA"/>
</dbReference>
<dbReference type="Gene3D" id="3.20.20.370">
    <property type="entry name" value="Glycoside hydrolase/deacetylase"/>
    <property type="match status" value="1"/>
</dbReference>
<evidence type="ECO:0000313" key="3">
    <source>
        <dbReference type="Proteomes" id="UP000636811"/>
    </source>
</evidence>
<organism evidence="2 3">
    <name type="scientific">Rahnella laticis</name>
    <dbReference type="NCBI Taxonomy" id="2787622"/>
    <lineage>
        <taxon>Bacteria</taxon>
        <taxon>Pseudomonadati</taxon>
        <taxon>Pseudomonadota</taxon>
        <taxon>Gammaproteobacteria</taxon>
        <taxon>Enterobacterales</taxon>
        <taxon>Yersiniaceae</taxon>
        <taxon>Rahnella</taxon>
    </lineage>
</organism>
<dbReference type="InterPro" id="IPR011330">
    <property type="entry name" value="Glyco_hydro/deAcase_b/a-brl"/>
</dbReference>
<sequence>MIAVLSKQTDLRAAKLVEAALRRSVSCTQVIRMSGSGLALNLKKIDIIVVINPDEYLANIINLFLKTKKSKVIIFGTMAQSLHFRLGIGHTEFTGLEREWSRSLEAPLNSFSESLGKIQYLQHELLGEQNWDRAFERFDFAKEWNNLGYGAIRTDDSIWSLSALVNVPKQYLLADVAVDGNKLCSYAALYDEAEGSILWFNRSVGPIDSFEWHIVERFIASWRYNELPVLPVLLDLPWGHEAAVTMRLDCDEDISSANELWKMYQEENVPFSLAINAANLDDRKHDECIKLMASQGVAFLSHSLTHAPNWGGSYEVARHEAAASAQKITSVIQAPIRYAVSPFHQNPDYALNALCDVGYQGVIGGIIRNDPDFLIARGGQLADMPNGFIGHSQQVMLHGDCLLVDTDPMEIYKKSFDTFSASKMIFGYLDHPFSSRYQYGWESEFQRSEAHRSLINYVRQQVPSAIFMSENSTMDFILDKSQIQISKEDGRFVIYDGGARNSELIPTLLFSEKFYSAQNMYLSN</sequence>